<dbReference type="STRING" id="523841.HFX_1734"/>
<dbReference type="KEGG" id="hme:HFX_1734"/>
<reference evidence="1" key="1">
    <citation type="journal article" date="2012" name="Appl. Environ. Microbiol.">
        <title>Identification of the haloarchaeal phasin (PhaP) that functions in polyhydroxyalkanoate accumulation and granule formation in Haloferax mediterranei.</title>
        <authorList>
            <person name="Cai S."/>
            <person name="Cai L."/>
            <person name="Liu H."/>
            <person name="Liu X."/>
            <person name="Han J."/>
            <person name="Zhou J."/>
            <person name="Xiang H."/>
        </authorList>
    </citation>
    <scope>NUCLEOTIDE SEQUENCE</scope>
    <source>
        <strain evidence="1">CGMCC 1.2087</strain>
    </source>
</reference>
<dbReference type="EMBL" id="CP039139">
    <property type="protein sequence ID" value="QCQ75900.1"/>
    <property type="molecule type" value="Genomic_DNA"/>
</dbReference>
<evidence type="ECO:0000313" key="3">
    <source>
        <dbReference type="Proteomes" id="UP000006469"/>
    </source>
</evidence>
<sequence>MVAWECPTKPREASGIDPEAVHWYRSQSAVDPSCFSSRSLRLLTANPSLPPCGLRFLRNSNHHER</sequence>
<protein>
    <submittedName>
        <fullName evidence="1">Uncharacterized protein</fullName>
    </submittedName>
</protein>
<dbReference type="AlphaFoldDB" id="I3R5D0"/>
<organism evidence="1 3">
    <name type="scientific">Haloferax mediterranei (strain ATCC 33500 / DSM 1411 / JCM 8866 / NBRC 14739 / NCIMB 2177 / R-4)</name>
    <name type="common">Halobacterium mediterranei</name>
    <dbReference type="NCBI Taxonomy" id="523841"/>
    <lineage>
        <taxon>Archaea</taxon>
        <taxon>Methanobacteriati</taxon>
        <taxon>Methanobacteriota</taxon>
        <taxon>Stenosarchaea group</taxon>
        <taxon>Halobacteria</taxon>
        <taxon>Halobacteriales</taxon>
        <taxon>Haloferacaceae</taxon>
        <taxon>Haloferax</taxon>
    </lineage>
</organism>
<dbReference type="Proteomes" id="UP000299011">
    <property type="component" value="Chromosome"/>
</dbReference>
<accession>I3R5D0</accession>
<gene>
    <name evidence="1" type="ordered locus">HFX_1734</name>
    <name evidence="2" type="ORF">E6P09_11695</name>
</gene>
<evidence type="ECO:0000313" key="1">
    <source>
        <dbReference type="EMBL" id="AFK19440.1"/>
    </source>
</evidence>
<proteinExistence type="predicted"/>
<reference evidence="2 4" key="4">
    <citation type="submission" date="2019-04" db="EMBL/GenBank/DDBJ databases">
        <title>Methylomes of two halophilic Archaea, Haloarcula marismortui and Haloferax mediterranei.</title>
        <authorList>
            <person name="DasSarma S."/>
            <person name="DasSarma P."/>
            <person name="DasSarma S."/>
            <person name="Fomenkov A."/>
            <person name="Vincze T."/>
            <person name="Anton B.P."/>
            <person name="Roberts R.J."/>
        </authorList>
    </citation>
    <scope>NUCLEOTIDE SEQUENCE [LARGE SCALE GENOMIC DNA]</scope>
    <source>
        <strain evidence="2">ATCC 33500</strain>
        <strain evidence="4">ATCC 33500 / DSM 1411 / JCM 8866 / NBRC 14739 / NCIMB 2177 / R-4</strain>
    </source>
</reference>
<reference evidence="1" key="3">
    <citation type="submission" date="2014-05" db="EMBL/GenBank/DDBJ databases">
        <authorList>
            <person name="Wang L."/>
            <person name="Yang H."/>
            <person name="Xiang H."/>
        </authorList>
    </citation>
    <scope>NUCLEOTIDE SEQUENCE</scope>
    <source>
        <strain>CGMCC 1.2087</strain>
    </source>
</reference>
<name>I3R5D0_HALMT</name>
<dbReference type="HOGENOM" id="CLU_2839288_0_0_2"/>
<dbReference type="Proteomes" id="UP000006469">
    <property type="component" value="Chromosome"/>
</dbReference>
<dbReference type="EMBL" id="CP001868">
    <property type="protein sequence ID" value="AFK19440.1"/>
    <property type="molecule type" value="Genomic_DNA"/>
</dbReference>
<evidence type="ECO:0000313" key="4">
    <source>
        <dbReference type="Proteomes" id="UP000299011"/>
    </source>
</evidence>
<evidence type="ECO:0000313" key="2">
    <source>
        <dbReference type="EMBL" id="QCQ75900.1"/>
    </source>
</evidence>
<reference evidence="1 3" key="2">
    <citation type="journal article" date="2012" name="J. Bacteriol.">
        <title>Complete genome sequence of the metabolically versatile halophilic archaeon Haloferax mediterranei, a poly(3-hydroxybutyrate-co-3-hydroxyvalerate) producer.</title>
        <authorList>
            <person name="Han J."/>
            <person name="Zhang F."/>
            <person name="Hou J."/>
            <person name="Liu X."/>
            <person name="Li M."/>
            <person name="Liu H."/>
            <person name="Cai L."/>
            <person name="Zhang B."/>
            <person name="Chen Y."/>
            <person name="Zhou J."/>
            <person name="Hu S."/>
            <person name="Xiang H."/>
        </authorList>
    </citation>
    <scope>NUCLEOTIDE SEQUENCE [LARGE SCALE GENOMIC DNA]</scope>
    <source>
        <strain evidence="3">ATCC 33500 / DSM 1411 / JCM 8866 / NBRC 14739 / NCIMB 2177 / R-4</strain>
        <strain evidence="1">CGMCC 1.2087</strain>
    </source>
</reference>